<feature type="transmembrane region" description="Helical" evidence="5">
    <location>
        <begin position="117"/>
        <end position="139"/>
    </location>
</feature>
<dbReference type="EMBL" id="BMAV01012349">
    <property type="protein sequence ID" value="GFY58937.1"/>
    <property type="molecule type" value="Genomic_DNA"/>
</dbReference>
<dbReference type="Proteomes" id="UP000886998">
    <property type="component" value="Unassembled WGS sequence"/>
</dbReference>
<evidence type="ECO:0000256" key="5">
    <source>
        <dbReference type="SAM" id="Phobius"/>
    </source>
</evidence>
<evidence type="ECO:0000256" key="2">
    <source>
        <dbReference type="ARBA" id="ARBA00022692"/>
    </source>
</evidence>
<keyword evidence="4 5" id="KW-0472">Membrane</keyword>
<evidence type="ECO:0000256" key="3">
    <source>
        <dbReference type="ARBA" id="ARBA00022989"/>
    </source>
</evidence>
<dbReference type="Gene3D" id="1.20.1250.20">
    <property type="entry name" value="MFS general substrate transporter like domains"/>
    <property type="match status" value="1"/>
</dbReference>
<organism evidence="6 7">
    <name type="scientific">Trichonephila inaurata madagascariensis</name>
    <dbReference type="NCBI Taxonomy" id="2747483"/>
    <lineage>
        <taxon>Eukaryota</taxon>
        <taxon>Metazoa</taxon>
        <taxon>Ecdysozoa</taxon>
        <taxon>Arthropoda</taxon>
        <taxon>Chelicerata</taxon>
        <taxon>Arachnida</taxon>
        <taxon>Araneae</taxon>
        <taxon>Araneomorphae</taxon>
        <taxon>Entelegynae</taxon>
        <taxon>Araneoidea</taxon>
        <taxon>Nephilidae</taxon>
        <taxon>Trichonephila</taxon>
        <taxon>Trichonephila inaurata</taxon>
    </lineage>
</organism>
<comment type="caution">
    <text evidence="6">The sequence shown here is derived from an EMBL/GenBank/DDBJ whole genome shotgun (WGS) entry which is preliminary data.</text>
</comment>
<evidence type="ECO:0000256" key="1">
    <source>
        <dbReference type="ARBA" id="ARBA00004141"/>
    </source>
</evidence>
<feature type="transmembrane region" description="Helical" evidence="5">
    <location>
        <begin position="179"/>
        <end position="199"/>
    </location>
</feature>
<feature type="transmembrane region" description="Helical" evidence="5">
    <location>
        <begin position="85"/>
        <end position="105"/>
    </location>
</feature>
<dbReference type="GO" id="GO:0022857">
    <property type="term" value="F:transmembrane transporter activity"/>
    <property type="evidence" value="ECO:0007669"/>
    <property type="project" value="InterPro"/>
</dbReference>
<evidence type="ECO:0000313" key="6">
    <source>
        <dbReference type="EMBL" id="GFY58937.1"/>
    </source>
</evidence>
<dbReference type="Pfam" id="PF07690">
    <property type="entry name" value="MFS_1"/>
    <property type="match status" value="2"/>
</dbReference>
<feature type="transmembrane region" description="Helical" evidence="5">
    <location>
        <begin position="12"/>
        <end position="33"/>
    </location>
</feature>
<keyword evidence="7" id="KW-1185">Reference proteome</keyword>
<evidence type="ECO:0008006" key="8">
    <source>
        <dbReference type="Google" id="ProtNLM"/>
    </source>
</evidence>
<dbReference type="OrthoDB" id="6537807at2759"/>
<protein>
    <recommendedName>
        <fullName evidence="8">Inorganic phosphate cotransporter</fullName>
    </recommendedName>
</protein>
<sequence length="297" mass="33613">MSKGEEKKRCEIPGIRYVFSFCAMLGLCAMYAMRNNINVAIVAMVNATAVYDDSKNNISSKECLIATPSSNYTNSTKSVLKEGTFIWSSNLQGVVLGAYFYGYCFSQIPGGRLAEIFSGKWVFGISTLFTAFLSLLTPLAAHSGIGYLVTIRALQGLAQLQCLWWYFYVKLTYLRVGSAFYVSGMIGCVWFILWCILVTDSPQNHPFISNKEQKYISSNQKMNLNKKIPPLPWKRILTSVPFWAVVICKTCQDWSFYTIMTDLPTYFSTILHFPIEENGFFTSLPPYLKILVNCHKC</sequence>
<dbReference type="PANTHER" id="PTHR11662">
    <property type="entry name" value="SOLUTE CARRIER FAMILY 17"/>
    <property type="match status" value="1"/>
</dbReference>
<evidence type="ECO:0000313" key="7">
    <source>
        <dbReference type="Proteomes" id="UP000886998"/>
    </source>
</evidence>
<dbReference type="InterPro" id="IPR036259">
    <property type="entry name" value="MFS_trans_sf"/>
</dbReference>
<name>A0A8X7CA43_9ARAC</name>
<dbReference type="SUPFAM" id="SSF103473">
    <property type="entry name" value="MFS general substrate transporter"/>
    <property type="match status" value="1"/>
</dbReference>
<accession>A0A8X7CA43</accession>
<dbReference type="InterPro" id="IPR050382">
    <property type="entry name" value="MFS_Na/Anion_cotransporter"/>
</dbReference>
<comment type="subcellular location">
    <subcellularLocation>
        <location evidence="1">Membrane</location>
        <topology evidence="1">Multi-pass membrane protein</topology>
    </subcellularLocation>
</comment>
<keyword evidence="3 5" id="KW-1133">Transmembrane helix</keyword>
<dbReference type="GO" id="GO:0006820">
    <property type="term" value="P:monoatomic anion transport"/>
    <property type="evidence" value="ECO:0007669"/>
    <property type="project" value="TreeGrafter"/>
</dbReference>
<dbReference type="InterPro" id="IPR011701">
    <property type="entry name" value="MFS"/>
</dbReference>
<dbReference type="AlphaFoldDB" id="A0A8X7CA43"/>
<proteinExistence type="predicted"/>
<dbReference type="GO" id="GO:0016020">
    <property type="term" value="C:membrane"/>
    <property type="evidence" value="ECO:0007669"/>
    <property type="project" value="UniProtKB-SubCell"/>
</dbReference>
<gene>
    <name evidence="6" type="primary">Slc17a5</name>
    <name evidence="6" type="ORF">TNIN_343901</name>
</gene>
<reference evidence="6" key="1">
    <citation type="submission" date="2020-08" db="EMBL/GenBank/DDBJ databases">
        <title>Multicomponent nature underlies the extraordinary mechanical properties of spider dragline silk.</title>
        <authorList>
            <person name="Kono N."/>
            <person name="Nakamura H."/>
            <person name="Mori M."/>
            <person name="Yoshida Y."/>
            <person name="Ohtoshi R."/>
            <person name="Malay A.D."/>
            <person name="Moran D.A.P."/>
            <person name="Tomita M."/>
            <person name="Numata K."/>
            <person name="Arakawa K."/>
        </authorList>
    </citation>
    <scope>NUCLEOTIDE SEQUENCE</scope>
</reference>
<keyword evidence="2 5" id="KW-0812">Transmembrane</keyword>
<evidence type="ECO:0000256" key="4">
    <source>
        <dbReference type="ARBA" id="ARBA00023136"/>
    </source>
</evidence>
<dbReference type="PANTHER" id="PTHR11662:SF399">
    <property type="entry name" value="FI19708P1-RELATED"/>
    <property type="match status" value="1"/>
</dbReference>